<comment type="function">
    <text evidence="7">F-actin regulator involved in anterograde Golgi to endosome transport: upon ubiquitination via 'Lys-33'-linked ubiquitin chains by the BCR(KLHL20) E3 ubiquitin ligase complex, interacts with EPS15 and localizes to the trans-Golgi network, where it promotes actin polymerization, thereby facilitating post-Golgi trafficking. May play a role in the maintenance of the Golgi apparatus morphology.</text>
</comment>
<evidence type="ECO:0000256" key="3">
    <source>
        <dbReference type="ARBA" id="ARBA00022490"/>
    </source>
</evidence>
<organism evidence="11 12">
    <name type="scientific">Xenotaenia resolanae</name>
    <dbReference type="NCBI Taxonomy" id="208358"/>
    <lineage>
        <taxon>Eukaryota</taxon>
        <taxon>Metazoa</taxon>
        <taxon>Chordata</taxon>
        <taxon>Craniata</taxon>
        <taxon>Vertebrata</taxon>
        <taxon>Euteleostomi</taxon>
        <taxon>Actinopterygii</taxon>
        <taxon>Neopterygii</taxon>
        <taxon>Teleostei</taxon>
        <taxon>Neoteleostei</taxon>
        <taxon>Acanthomorphata</taxon>
        <taxon>Ovalentaria</taxon>
        <taxon>Atherinomorphae</taxon>
        <taxon>Cyprinodontiformes</taxon>
        <taxon>Goodeidae</taxon>
        <taxon>Xenotaenia</taxon>
    </lineage>
</organism>
<feature type="domain" description="DUF1899" evidence="10">
    <location>
        <begin position="2"/>
        <end position="42"/>
    </location>
</feature>
<dbReference type="InterPro" id="IPR015943">
    <property type="entry name" value="WD40/YVTN_repeat-like_dom_sf"/>
</dbReference>
<evidence type="ECO:0000256" key="6">
    <source>
        <dbReference type="ARBA" id="ARBA00023203"/>
    </source>
</evidence>
<evidence type="ECO:0000313" key="11">
    <source>
        <dbReference type="EMBL" id="MEQ2272877.1"/>
    </source>
</evidence>
<evidence type="ECO:0000256" key="4">
    <source>
        <dbReference type="ARBA" id="ARBA00022574"/>
    </source>
</evidence>
<evidence type="ECO:0000313" key="12">
    <source>
        <dbReference type="Proteomes" id="UP001444071"/>
    </source>
</evidence>
<name>A0ABV0WV37_9TELE</name>
<feature type="non-terminal residue" evidence="11">
    <location>
        <position position="1"/>
    </location>
</feature>
<gene>
    <name evidence="11" type="ORF">XENORESO_016168</name>
</gene>
<feature type="repeat" description="WD" evidence="8">
    <location>
        <begin position="146"/>
        <end position="178"/>
    </location>
</feature>
<dbReference type="InterPro" id="IPR001680">
    <property type="entry name" value="WD40_rpt"/>
</dbReference>
<dbReference type="InterPro" id="IPR015048">
    <property type="entry name" value="DUF1899"/>
</dbReference>
<dbReference type="Gene3D" id="2.130.10.10">
    <property type="entry name" value="YVTN repeat-like/Quinoprotein amine dehydrogenase"/>
    <property type="match status" value="1"/>
</dbReference>
<evidence type="ECO:0000256" key="9">
    <source>
        <dbReference type="RuleBase" id="RU280818"/>
    </source>
</evidence>
<protein>
    <recommendedName>
        <fullName evidence="9">Coronin</fullName>
    </recommendedName>
</protein>
<dbReference type="SMART" id="SM00320">
    <property type="entry name" value="WD40"/>
    <property type="match status" value="3"/>
</dbReference>
<dbReference type="Pfam" id="PF00400">
    <property type="entry name" value="WD40"/>
    <property type="match status" value="2"/>
</dbReference>
<reference evidence="11 12" key="1">
    <citation type="submission" date="2021-06" db="EMBL/GenBank/DDBJ databases">
        <authorList>
            <person name="Palmer J.M."/>
        </authorList>
    </citation>
    <scope>NUCLEOTIDE SEQUENCE [LARGE SCALE GENOMIC DNA]</scope>
    <source>
        <strain evidence="11 12">XR_2019</strain>
        <tissue evidence="11">Muscle</tissue>
    </source>
</reference>
<dbReference type="PROSITE" id="PS50082">
    <property type="entry name" value="WD_REPEATS_2"/>
    <property type="match status" value="2"/>
</dbReference>
<comment type="subcellular location">
    <subcellularLocation>
        <location evidence="1">Cytoplasm</location>
    </subcellularLocation>
</comment>
<evidence type="ECO:0000259" key="10">
    <source>
        <dbReference type="Pfam" id="PF08953"/>
    </source>
</evidence>
<comment type="caution">
    <text evidence="11">The sequence shown here is derived from an EMBL/GenBank/DDBJ whole genome shotgun (WGS) entry which is preliminary data.</text>
</comment>
<dbReference type="SUPFAM" id="SSF50978">
    <property type="entry name" value="WD40 repeat-like"/>
    <property type="match status" value="1"/>
</dbReference>
<feature type="non-terminal residue" evidence="11">
    <location>
        <position position="187"/>
    </location>
</feature>
<dbReference type="InterPro" id="IPR015505">
    <property type="entry name" value="Coronin"/>
</dbReference>
<keyword evidence="5 9" id="KW-0677">Repeat</keyword>
<evidence type="ECO:0000256" key="2">
    <source>
        <dbReference type="ARBA" id="ARBA00009482"/>
    </source>
</evidence>
<comment type="similarity">
    <text evidence="2 9">Belongs to the WD repeat coronin family.</text>
</comment>
<keyword evidence="6" id="KW-0009">Actin-binding</keyword>
<dbReference type="Pfam" id="PF08953">
    <property type="entry name" value="DUF1899"/>
    <property type="match status" value="1"/>
</dbReference>
<evidence type="ECO:0000256" key="1">
    <source>
        <dbReference type="ARBA" id="ARBA00004496"/>
    </source>
</evidence>
<feature type="repeat" description="WD" evidence="8">
    <location>
        <begin position="54"/>
        <end position="88"/>
    </location>
</feature>
<dbReference type="PANTHER" id="PTHR10856:SF20">
    <property type="entry name" value="CORONIN-7"/>
    <property type="match status" value="1"/>
</dbReference>
<evidence type="ECO:0000256" key="8">
    <source>
        <dbReference type="PROSITE-ProRule" id="PRU00221"/>
    </source>
</evidence>
<evidence type="ECO:0000256" key="7">
    <source>
        <dbReference type="ARBA" id="ARBA00024838"/>
    </source>
</evidence>
<dbReference type="PANTHER" id="PTHR10856">
    <property type="entry name" value="CORONIN"/>
    <property type="match status" value="1"/>
</dbReference>
<dbReference type="InterPro" id="IPR036322">
    <property type="entry name" value="WD40_repeat_dom_sf"/>
</dbReference>
<keyword evidence="3" id="KW-0963">Cytoplasm</keyword>
<proteinExistence type="inferred from homology"/>
<dbReference type="EMBL" id="JAHRIM010070593">
    <property type="protein sequence ID" value="MEQ2272877.1"/>
    <property type="molecule type" value="Genomic_DNA"/>
</dbReference>
<keyword evidence="12" id="KW-1185">Reference proteome</keyword>
<dbReference type="Proteomes" id="UP001444071">
    <property type="component" value="Unassembled WGS sequence"/>
</dbReference>
<accession>A0ABV0WV37</accession>
<dbReference type="PROSITE" id="PS50294">
    <property type="entry name" value="WD_REPEATS_REGION"/>
    <property type="match status" value="2"/>
</dbReference>
<keyword evidence="4 8" id="KW-0853">WD repeat</keyword>
<evidence type="ECO:0000256" key="5">
    <source>
        <dbReference type="ARBA" id="ARBA00022737"/>
    </source>
</evidence>
<sequence>GWINNVHAGSFSCQGNHIKASSKLVAFNTGQAGGGMVGLTSVNPSHSQWTVTQISCHSDLVTDMDFSPFDESLLATCSWDETVKLWRLCDPEQEQPSSPELTLQPGQGRLELVHFHPTSSGLLVVATAKSPLIWDTSRQEAPLAALEQHSDQLQSLSWKQDGSLLASSSKDKMLRVFDPRAQLTPVQ</sequence>